<evidence type="ECO:0000313" key="1">
    <source>
        <dbReference type="EMBL" id="KAK7086152.1"/>
    </source>
</evidence>
<proteinExistence type="predicted"/>
<protein>
    <submittedName>
        <fullName evidence="1">Uncharacterized protein</fullName>
    </submittedName>
</protein>
<keyword evidence="2" id="KW-1185">Reference proteome</keyword>
<evidence type="ECO:0000313" key="2">
    <source>
        <dbReference type="Proteomes" id="UP001381693"/>
    </source>
</evidence>
<reference evidence="1 2" key="1">
    <citation type="submission" date="2023-11" db="EMBL/GenBank/DDBJ databases">
        <title>Halocaridina rubra genome assembly.</title>
        <authorList>
            <person name="Smith C."/>
        </authorList>
    </citation>
    <scope>NUCLEOTIDE SEQUENCE [LARGE SCALE GENOMIC DNA]</scope>
    <source>
        <strain evidence="1">EP-1</strain>
        <tissue evidence="1">Whole</tissue>
    </source>
</reference>
<comment type="caution">
    <text evidence="1">The sequence shown here is derived from an EMBL/GenBank/DDBJ whole genome shotgun (WGS) entry which is preliminary data.</text>
</comment>
<accession>A0AAN9AG34</accession>
<gene>
    <name evidence="1" type="ORF">SK128_018900</name>
</gene>
<sequence>MADGYNRLCCTILNLTFDIKVCEKELCKVVKEEKADMNKVKMDATNYPSLEDATMMVTKQSRWTNNTLMEERYSHQVINRNEWPVNPENPALCMQC</sequence>
<name>A0AAN9AG34_HALRR</name>
<dbReference type="AlphaFoldDB" id="A0AAN9AG34"/>
<dbReference type="Proteomes" id="UP001381693">
    <property type="component" value="Unassembled WGS sequence"/>
</dbReference>
<dbReference type="EMBL" id="JAXCGZ010000336">
    <property type="protein sequence ID" value="KAK7086152.1"/>
    <property type="molecule type" value="Genomic_DNA"/>
</dbReference>
<organism evidence="1 2">
    <name type="scientific">Halocaridina rubra</name>
    <name type="common">Hawaiian red shrimp</name>
    <dbReference type="NCBI Taxonomy" id="373956"/>
    <lineage>
        <taxon>Eukaryota</taxon>
        <taxon>Metazoa</taxon>
        <taxon>Ecdysozoa</taxon>
        <taxon>Arthropoda</taxon>
        <taxon>Crustacea</taxon>
        <taxon>Multicrustacea</taxon>
        <taxon>Malacostraca</taxon>
        <taxon>Eumalacostraca</taxon>
        <taxon>Eucarida</taxon>
        <taxon>Decapoda</taxon>
        <taxon>Pleocyemata</taxon>
        <taxon>Caridea</taxon>
        <taxon>Atyoidea</taxon>
        <taxon>Atyidae</taxon>
        <taxon>Halocaridina</taxon>
    </lineage>
</organism>